<dbReference type="GO" id="GO:0007165">
    <property type="term" value="P:signal transduction"/>
    <property type="evidence" value="ECO:0007669"/>
    <property type="project" value="InterPro"/>
</dbReference>
<evidence type="ECO:0000259" key="2">
    <source>
        <dbReference type="Pfam" id="PF13676"/>
    </source>
</evidence>
<dbReference type="Pfam" id="PF13676">
    <property type="entry name" value="TIR_2"/>
    <property type="match status" value="1"/>
</dbReference>
<dbReference type="Gene3D" id="3.40.50.10140">
    <property type="entry name" value="Toll/interleukin-1 receptor homology (TIR) domain"/>
    <property type="match status" value="1"/>
</dbReference>
<dbReference type="RefSeq" id="WP_109837106.1">
    <property type="nucleotide sequence ID" value="NZ_QGKM01000015.1"/>
</dbReference>
<dbReference type="OrthoDB" id="5625489at2"/>
<dbReference type="AlphaFoldDB" id="A0A317CQG5"/>
<sequence length="176" mass="20502">MTDLYITYGLRESMWVNKLVSLLDAEGYTVFWEHAVAPGADVRSEESIQALTDAKCVLAVWSDTAVDDFWVLSDAERALEQKKLISLVAKSAVIPRAFRQIETIFTQHWDVKTKEEKVFTRLLESIAAFTESSQPRRSDREQERIARQQRMKAESERRRQQVLQREVRAQQRRTTV</sequence>
<dbReference type="EMBL" id="QGKM01000015">
    <property type="protein sequence ID" value="PWQ98640.1"/>
    <property type="molecule type" value="Genomic_DNA"/>
</dbReference>
<feature type="region of interest" description="Disordered" evidence="1">
    <location>
        <begin position="133"/>
        <end position="176"/>
    </location>
</feature>
<evidence type="ECO:0000256" key="1">
    <source>
        <dbReference type="SAM" id="MobiDB-lite"/>
    </source>
</evidence>
<dbReference type="InterPro" id="IPR035897">
    <property type="entry name" value="Toll_tir_struct_dom_sf"/>
</dbReference>
<dbReference type="SUPFAM" id="SSF52200">
    <property type="entry name" value="Toll/Interleukin receptor TIR domain"/>
    <property type="match status" value="1"/>
</dbReference>
<evidence type="ECO:0000313" key="4">
    <source>
        <dbReference type="Proteomes" id="UP000245539"/>
    </source>
</evidence>
<dbReference type="InterPro" id="IPR000157">
    <property type="entry name" value="TIR_dom"/>
</dbReference>
<organism evidence="3 4">
    <name type="scientific">Leucothrix pacifica</name>
    <dbReference type="NCBI Taxonomy" id="1247513"/>
    <lineage>
        <taxon>Bacteria</taxon>
        <taxon>Pseudomonadati</taxon>
        <taxon>Pseudomonadota</taxon>
        <taxon>Gammaproteobacteria</taxon>
        <taxon>Thiotrichales</taxon>
        <taxon>Thiotrichaceae</taxon>
        <taxon>Leucothrix</taxon>
    </lineage>
</organism>
<accession>A0A317CQG5</accession>
<dbReference type="Proteomes" id="UP000245539">
    <property type="component" value="Unassembled WGS sequence"/>
</dbReference>
<proteinExistence type="predicted"/>
<protein>
    <recommendedName>
        <fullName evidence="2">TIR domain-containing protein</fullName>
    </recommendedName>
</protein>
<name>A0A317CQG5_9GAMM</name>
<feature type="compositionally biased region" description="Basic and acidic residues" evidence="1">
    <location>
        <begin position="134"/>
        <end position="169"/>
    </location>
</feature>
<reference evidence="3 4" key="1">
    <citation type="submission" date="2018-05" db="EMBL/GenBank/DDBJ databases">
        <title>Leucothrix arctica sp. nov., isolated from Arctic seawater.</title>
        <authorList>
            <person name="Choi A."/>
            <person name="Baek K."/>
        </authorList>
    </citation>
    <scope>NUCLEOTIDE SEQUENCE [LARGE SCALE GENOMIC DNA]</scope>
    <source>
        <strain evidence="3 4">JCM 18388</strain>
    </source>
</reference>
<feature type="domain" description="TIR" evidence="2">
    <location>
        <begin position="6"/>
        <end position="115"/>
    </location>
</feature>
<gene>
    <name evidence="3" type="ORF">DKW60_07865</name>
</gene>
<comment type="caution">
    <text evidence="3">The sequence shown here is derived from an EMBL/GenBank/DDBJ whole genome shotgun (WGS) entry which is preliminary data.</text>
</comment>
<keyword evidence="4" id="KW-1185">Reference proteome</keyword>
<evidence type="ECO:0000313" key="3">
    <source>
        <dbReference type="EMBL" id="PWQ98640.1"/>
    </source>
</evidence>